<dbReference type="AlphaFoldDB" id="A0AAI9X1Q1"/>
<feature type="region of interest" description="Disordered" evidence="1">
    <location>
        <begin position="405"/>
        <end position="435"/>
    </location>
</feature>
<reference evidence="2" key="2">
    <citation type="journal article" date="2016" name="Fungal Biol.">
        <title>Ochratoxin A production by Penicillium thymicola.</title>
        <authorList>
            <person name="Nguyen H.D.T."/>
            <person name="McMullin D.R."/>
            <person name="Ponomareva E."/>
            <person name="Riley R."/>
            <person name="Pomraning K.R."/>
            <person name="Baker S.E."/>
            <person name="Seifert K.A."/>
        </authorList>
    </citation>
    <scope>NUCLEOTIDE SEQUENCE</scope>
    <source>
        <strain evidence="2">DAOM 180753</strain>
    </source>
</reference>
<gene>
    <name evidence="2" type="ORF">VN97_g12914</name>
</gene>
<comment type="caution">
    <text evidence="2">The sequence shown here is derived from an EMBL/GenBank/DDBJ whole genome shotgun (WGS) entry which is preliminary data.</text>
</comment>
<dbReference type="Proteomes" id="UP001227192">
    <property type="component" value="Unassembled WGS sequence"/>
</dbReference>
<feature type="compositionally biased region" description="Basic and acidic residues" evidence="1">
    <location>
        <begin position="416"/>
        <end position="431"/>
    </location>
</feature>
<accession>A0AAI9X1Q1</accession>
<name>A0AAI9X1Q1_PENTH</name>
<sequence length="479" mass="54903">MPFRRFKGNLDGVNVFVERMQNGVANHEILAEVLDEKSKRFSDHVYELPIGQINKANLPDIAKYKLQLHASFNKPDLNADYSGHSGVYLVGRPNRWARGLGRAPKSCHWSLYILGHFYHLKLAPQGSLIVLRDDPPKDWEPLTNPLIAYHIGMTEYRKEHISLLAKWVTTQLDHDTLSTAAYEQFVFGLAIRILRGPSNTSAFIGNFWQIMEHDLGCSQRRQPAPSGFLTGVRLSDPDEDISTRLRRWYLTYRIESDARGLDLCWKRGRLGQISWNTHEYHPFIRPFAVGPPAISEALTKVGQRIPVLSKVVPPVYQNDMPMVALYRRRKGTPLPRGLKLVHFYASLFYIRAEYPMDDRDFWFRIHDLLNSSSVEHTTFNRGFDDKFVFGDSAIPMEAEPFTGQTLQSSSSTMVGKELDESKSTVDTERSTVEMPQPDSVIEKWESLFDTLATHLFEHKGVKCQVMIDMTDQFESPVEI</sequence>
<dbReference type="EMBL" id="LACB01001223">
    <property type="protein sequence ID" value="KAJ9480630.1"/>
    <property type="molecule type" value="Genomic_DNA"/>
</dbReference>
<reference evidence="2" key="1">
    <citation type="submission" date="2015-06" db="EMBL/GenBank/DDBJ databases">
        <authorList>
            <person name="Nguyen H."/>
        </authorList>
    </citation>
    <scope>NUCLEOTIDE SEQUENCE</scope>
    <source>
        <strain evidence="2">DAOM 180753</strain>
    </source>
</reference>
<keyword evidence="3" id="KW-1185">Reference proteome</keyword>
<protein>
    <submittedName>
        <fullName evidence="2">Uncharacterized protein</fullName>
    </submittedName>
</protein>
<proteinExistence type="predicted"/>
<evidence type="ECO:0000313" key="2">
    <source>
        <dbReference type="EMBL" id="KAJ9480630.1"/>
    </source>
</evidence>
<organism evidence="2 3">
    <name type="scientific">Penicillium thymicola</name>
    <dbReference type="NCBI Taxonomy" id="293382"/>
    <lineage>
        <taxon>Eukaryota</taxon>
        <taxon>Fungi</taxon>
        <taxon>Dikarya</taxon>
        <taxon>Ascomycota</taxon>
        <taxon>Pezizomycotina</taxon>
        <taxon>Eurotiomycetes</taxon>
        <taxon>Eurotiomycetidae</taxon>
        <taxon>Eurotiales</taxon>
        <taxon>Aspergillaceae</taxon>
        <taxon>Penicillium</taxon>
    </lineage>
</organism>
<evidence type="ECO:0000256" key="1">
    <source>
        <dbReference type="SAM" id="MobiDB-lite"/>
    </source>
</evidence>
<evidence type="ECO:0000313" key="3">
    <source>
        <dbReference type="Proteomes" id="UP001227192"/>
    </source>
</evidence>